<evidence type="ECO:0000259" key="10">
    <source>
        <dbReference type="PROSITE" id="PS50049"/>
    </source>
</evidence>
<dbReference type="GO" id="GO:0043123">
    <property type="term" value="P:positive regulation of canonical NF-kappaB signal transduction"/>
    <property type="evidence" value="ECO:0000318"/>
    <property type="project" value="GO_Central"/>
</dbReference>
<name>A7RR52_NEMVE</name>
<keyword evidence="9" id="KW-1133">Transmembrane helix</keyword>
<dbReference type="HOGENOM" id="CLU_913073_0_0_1"/>
<keyword evidence="3" id="KW-0202">Cytokine</keyword>
<dbReference type="Gene3D" id="2.60.120.40">
    <property type="match status" value="1"/>
</dbReference>
<feature type="transmembrane region" description="Helical" evidence="9">
    <location>
        <begin position="12"/>
        <end position="37"/>
    </location>
</feature>
<dbReference type="SUPFAM" id="SSF49842">
    <property type="entry name" value="TNF-like"/>
    <property type="match status" value="1"/>
</dbReference>
<evidence type="ECO:0000313" key="11">
    <source>
        <dbReference type="EMBL" id="EDO46106.1"/>
    </source>
</evidence>
<keyword evidence="9" id="KW-0472">Membrane</keyword>
<dbReference type="GO" id="GO:0016020">
    <property type="term" value="C:membrane"/>
    <property type="evidence" value="ECO:0007669"/>
    <property type="project" value="InterPro"/>
</dbReference>
<evidence type="ECO:0000256" key="6">
    <source>
        <dbReference type="ARBA" id="ARBA00023180"/>
    </source>
</evidence>
<evidence type="ECO:0000256" key="7">
    <source>
        <dbReference type="SAM" id="Coils"/>
    </source>
</evidence>
<evidence type="ECO:0000256" key="9">
    <source>
        <dbReference type="SAM" id="Phobius"/>
    </source>
</evidence>
<evidence type="ECO:0000256" key="2">
    <source>
        <dbReference type="ARBA" id="ARBA00008670"/>
    </source>
</evidence>
<comment type="similarity">
    <text evidence="2">Belongs to the tumor necrosis factor family.</text>
</comment>
<evidence type="ECO:0000256" key="4">
    <source>
        <dbReference type="ARBA" id="ARBA00022525"/>
    </source>
</evidence>
<dbReference type="InterPro" id="IPR051748">
    <property type="entry name" value="TNF_Ligand_Superfamily"/>
</dbReference>
<dbReference type="InParanoid" id="A7RR52"/>
<gene>
    <name evidence="11" type="ORF">NEMVEDRAFT_v1g200879</name>
</gene>
<keyword evidence="9" id="KW-0812">Transmembrane</keyword>
<dbReference type="Proteomes" id="UP000001593">
    <property type="component" value="Unassembled WGS sequence"/>
</dbReference>
<dbReference type="AlphaFoldDB" id="A7RR52"/>
<evidence type="ECO:0000256" key="5">
    <source>
        <dbReference type="ARBA" id="ARBA00023157"/>
    </source>
</evidence>
<feature type="compositionally biased region" description="Basic residues" evidence="8">
    <location>
        <begin position="100"/>
        <end position="111"/>
    </location>
</feature>
<dbReference type="GO" id="GO:0006955">
    <property type="term" value="P:immune response"/>
    <property type="evidence" value="ECO:0007669"/>
    <property type="project" value="InterPro"/>
</dbReference>
<dbReference type="GO" id="GO:2001238">
    <property type="term" value="P:positive regulation of extrinsic apoptotic signaling pathway"/>
    <property type="evidence" value="ECO:0000318"/>
    <property type="project" value="GO_Central"/>
</dbReference>
<dbReference type="SMART" id="SM00207">
    <property type="entry name" value="TNF"/>
    <property type="match status" value="1"/>
</dbReference>
<organism evidence="11 12">
    <name type="scientific">Nematostella vectensis</name>
    <name type="common">Starlet sea anemone</name>
    <dbReference type="NCBI Taxonomy" id="45351"/>
    <lineage>
        <taxon>Eukaryota</taxon>
        <taxon>Metazoa</taxon>
        <taxon>Cnidaria</taxon>
        <taxon>Anthozoa</taxon>
        <taxon>Hexacorallia</taxon>
        <taxon>Actiniaria</taxon>
        <taxon>Edwardsiidae</taxon>
        <taxon>Nematostella</taxon>
    </lineage>
</organism>
<keyword evidence="5" id="KW-1015">Disulfide bond</keyword>
<dbReference type="InterPro" id="IPR006052">
    <property type="entry name" value="TNF_dom"/>
</dbReference>
<feature type="coiled-coil region" evidence="7">
    <location>
        <begin position="36"/>
        <end position="94"/>
    </location>
</feature>
<dbReference type="Pfam" id="PF00229">
    <property type="entry name" value="TNF"/>
    <property type="match status" value="1"/>
</dbReference>
<proteinExistence type="inferred from homology"/>
<reference evidence="11 12" key="1">
    <citation type="journal article" date="2007" name="Science">
        <title>Sea anemone genome reveals ancestral eumetazoan gene repertoire and genomic organization.</title>
        <authorList>
            <person name="Putnam N.H."/>
            <person name="Srivastava M."/>
            <person name="Hellsten U."/>
            <person name="Dirks B."/>
            <person name="Chapman J."/>
            <person name="Salamov A."/>
            <person name="Terry A."/>
            <person name="Shapiro H."/>
            <person name="Lindquist E."/>
            <person name="Kapitonov V.V."/>
            <person name="Jurka J."/>
            <person name="Genikhovich G."/>
            <person name="Grigoriev I.V."/>
            <person name="Lucas S.M."/>
            <person name="Steele R.E."/>
            <person name="Finnerty J.R."/>
            <person name="Technau U."/>
            <person name="Martindale M.Q."/>
            <person name="Rokhsar D.S."/>
        </authorList>
    </citation>
    <scope>NUCLEOTIDE SEQUENCE [LARGE SCALE GENOMIC DNA]</scope>
    <source>
        <strain evidence="12">CH2 X CH6</strain>
    </source>
</reference>
<evidence type="ECO:0000256" key="3">
    <source>
        <dbReference type="ARBA" id="ARBA00022514"/>
    </source>
</evidence>
<evidence type="ECO:0000256" key="1">
    <source>
        <dbReference type="ARBA" id="ARBA00004613"/>
    </source>
</evidence>
<dbReference type="eggNOG" id="ENOG502QUAV">
    <property type="taxonomic scope" value="Eukaryota"/>
</dbReference>
<keyword evidence="12" id="KW-1185">Reference proteome</keyword>
<dbReference type="GO" id="GO:0005164">
    <property type="term" value="F:tumor necrosis factor receptor binding"/>
    <property type="evidence" value="ECO:0007669"/>
    <property type="project" value="InterPro"/>
</dbReference>
<evidence type="ECO:0000256" key="8">
    <source>
        <dbReference type="SAM" id="MobiDB-lite"/>
    </source>
</evidence>
<evidence type="ECO:0000313" key="12">
    <source>
        <dbReference type="Proteomes" id="UP000001593"/>
    </source>
</evidence>
<dbReference type="EMBL" id="DS469530">
    <property type="protein sequence ID" value="EDO46106.1"/>
    <property type="molecule type" value="Genomic_DNA"/>
</dbReference>
<dbReference type="Gene3D" id="1.20.5.320">
    <property type="entry name" value="6-Phosphogluconate Dehydrogenase, domain 3"/>
    <property type="match status" value="1"/>
</dbReference>
<feature type="domain" description="THD" evidence="10">
    <location>
        <begin position="152"/>
        <end position="282"/>
    </location>
</feature>
<dbReference type="InterPro" id="IPR008983">
    <property type="entry name" value="Tumour_necrosis_fac-like_dom"/>
</dbReference>
<sequence>MEKASKRVALPCWVVVFVFGLMLASFALSIMATWQVVNLRAEASRLSNGLARLNSDEEDIAVERERLKRELVEVRRLERTLNQLVIKAKEAEGRVPRAAKQCRCRRGRRGPRGPQGPRGKRGAKGERGEPCKHQQNDAILREFSSQTNMSPSLAHIEGYGEEIKPKSVHHITNWKTSLITGKMRFIREGVLLVGTSGYYWVYSQMYYYDSMTRYMSHDVYINEESKLRSISAVPKGPFRKFNTNFNGGVFFLEAGDRISIRVPFSRYLFMYSNTSYFGAILLFPATSATTTTSNRPIRPTQSRQK</sequence>
<accession>A7RR52</accession>
<keyword evidence="4" id="KW-0964">Secreted</keyword>
<dbReference type="PANTHER" id="PTHR15151">
    <property type="entry name" value="PROTEIN EIGER"/>
    <property type="match status" value="1"/>
</dbReference>
<comment type="subcellular location">
    <subcellularLocation>
        <location evidence="1">Secreted</location>
    </subcellularLocation>
</comment>
<dbReference type="PROSITE" id="PS50049">
    <property type="entry name" value="THD_2"/>
    <property type="match status" value="1"/>
</dbReference>
<dbReference type="OMA" id="ADWANEE"/>
<dbReference type="GO" id="GO:0005615">
    <property type="term" value="C:extracellular space"/>
    <property type="evidence" value="ECO:0000318"/>
    <property type="project" value="GO_Central"/>
</dbReference>
<protein>
    <recommendedName>
        <fullName evidence="10">THD domain-containing protein</fullName>
    </recommendedName>
</protein>
<keyword evidence="7" id="KW-0175">Coiled coil</keyword>
<keyword evidence="6" id="KW-0325">Glycoprotein</keyword>
<dbReference type="GO" id="GO:0005125">
    <property type="term" value="F:cytokine activity"/>
    <property type="evidence" value="ECO:0000318"/>
    <property type="project" value="GO_Central"/>
</dbReference>
<feature type="region of interest" description="Disordered" evidence="8">
    <location>
        <begin position="97"/>
        <end position="136"/>
    </location>
</feature>
<feature type="compositionally biased region" description="Basic and acidic residues" evidence="8">
    <location>
        <begin position="123"/>
        <end position="135"/>
    </location>
</feature>
<dbReference type="PANTHER" id="PTHR15151:SF24">
    <property type="entry name" value="A PROLIFERATION-INDUCING LIGAND-LIKE PROTEIN-RELATED"/>
    <property type="match status" value="1"/>
</dbReference>
<dbReference type="GO" id="GO:0007166">
    <property type="term" value="P:cell surface receptor signaling pathway"/>
    <property type="evidence" value="ECO:0000318"/>
    <property type="project" value="GO_Central"/>
</dbReference>